<dbReference type="OrthoDB" id="534912at2759"/>
<comment type="subcellular location">
    <subcellularLocation>
        <location evidence="8">Cell membrane</location>
        <topology evidence="8">Multi-pass membrane protein</topology>
    </subcellularLocation>
    <subcellularLocation>
        <location evidence="1">Membrane</location>
        <topology evidence="1">Multi-pass membrane protein</topology>
    </subcellularLocation>
</comment>
<dbReference type="GO" id="GO:0005886">
    <property type="term" value="C:plasma membrane"/>
    <property type="evidence" value="ECO:0007669"/>
    <property type="project" value="UniProtKB-SubCell"/>
</dbReference>
<dbReference type="InterPro" id="IPR001905">
    <property type="entry name" value="Ammonium_transpt"/>
</dbReference>
<evidence type="ECO:0000313" key="12">
    <source>
        <dbReference type="Proteomes" id="UP000187013"/>
    </source>
</evidence>
<dbReference type="eggNOG" id="KOG0682">
    <property type="taxonomic scope" value="Eukaryota"/>
</dbReference>
<evidence type="ECO:0000256" key="4">
    <source>
        <dbReference type="ARBA" id="ARBA00022692"/>
    </source>
</evidence>
<dbReference type="GO" id="GO:0008519">
    <property type="term" value="F:ammonium channel activity"/>
    <property type="evidence" value="ECO:0007669"/>
    <property type="project" value="InterPro"/>
</dbReference>
<dbReference type="Proteomes" id="UP000187013">
    <property type="component" value="Unassembled WGS sequence"/>
</dbReference>
<dbReference type="FunFam" id="1.10.3430.10:FF:000003">
    <property type="entry name" value="Ammonium transporter"/>
    <property type="match status" value="1"/>
</dbReference>
<feature type="transmembrane region" description="Helical" evidence="8">
    <location>
        <begin position="342"/>
        <end position="364"/>
    </location>
</feature>
<feature type="transmembrane region" description="Helical" evidence="8">
    <location>
        <begin position="312"/>
        <end position="330"/>
    </location>
</feature>
<feature type="transmembrane region" description="Helical" evidence="8">
    <location>
        <begin position="32"/>
        <end position="53"/>
    </location>
</feature>
<name>A0A1Q3A581_ZYGRO</name>
<evidence type="ECO:0000259" key="10">
    <source>
        <dbReference type="Pfam" id="PF00909"/>
    </source>
</evidence>
<dbReference type="NCBIfam" id="TIGR00836">
    <property type="entry name" value="amt"/>
    <property type="match status" value="1"/>
</dbReference>
<evidence type="ECO:0000313" key="11">
    <source>
        <dbReference type="EMBL" id="GAV50793.1"/>
    </source>
</evidence>
<feature type="transmembrane region" description="Helical" evidence="8">
    <location>
        <begin position="394"/>
        <end position="418"/>
    </location>
</feature>
<keyword evidence="6 8" id="KW-0472">Membrane</keyword>
<keyword evidence="3 8" id="KW-0813">Transport</keyword>
<protein>
    <recommendedName>
        <fullName evidence="8">Ammonium transporter</fullName>
    </recommendedName>
</protein>
<dbReference type="InterPro" id="IPR018047">
    <property type="entry name" value="Ammonium_transpt_CS"/>
</dbReference>
<organism evidence="11 12">
    <name type="scientific">Zygosaccharomyces rouxii</name>
    <dbReference type="NCBI Taxonomy" id="4956"/>
    <lineage>
        <taxon>Eukaryota</taxon>
        <taxon>Fungi</taxon>
        <taxon>Dikarya</taxon>
        <taxon>Ascomycota</taxon>
        <taxon>Saccharomycotina</taxon>
        <taxon>Saccharomycetes</taxon>
        <taxon>Saccharomycetales</taxon>
        <taxon>Saccharomycetaceae</taxon>
        <taxon>Zygosaccharomyces</taxon>
    </lineage>
</organism>
<dbReference type="Pfam" id="PF00909">
    <property type="entry name" value="Ammonium_transp"/>
    <property type="match status" value="1"/>
</dbReference>
<dbReference type="PANTHER" id="PTHR43029">
    <property type="entry name" value="AMMONIUM TRANSPORTER MEP2"/>
    <property type="match status" value="1"/>
</dbReference>
<feature type="region of interest" description="Disordered" evidence="9">
    <location>
        <begin position="475"/>
        <end position="498"/>
    </location>
</feature>
<evidence type="ECO:0000256" key="7">
    <source>
        <dbReference type="ARBA" id="ARBA00023177"/>
    </source>
</evidence>
<comment type="similarity">
    <text evidence="2 8">Belongs to the ammonia transporter channel (TC 1.A.11.2) family.</text>
</comment>
<dbReference type="SUPFAM" id="SSF111352">
    <property type="entry name" value="Ammonium transporter"/>
    <property type="match status" value="1"/>
</dbReference>
<feature type="transmembrane region" description="Helical" evidence="8">
    <location>
        <begin position="123"/>
        <end position="142"/>
    </location>
</feature>
<feature type="transmembrane region" description="Helical" evidence="8">
    <location>
        <begin position="154"/>
        <end position="175"/>
    </location>
</feature>
<feature type="transmembrane region" description="Helical" evidence="8">
    <location>
        <begin position="257"/>
        <end position="278"/>
    </location>
</feature>
<evidence type="ECO:0000256" key="2">
    <source>
        <dbReference type="ARBA" id="ARBA00005887"/>
    </source>
</evidence>
<gene>
    <name evidence="11" type="ORF">ZYGR_0Z02160</name>
</gene>
<feature type="domain" description="Ammonium transporter AmtB-like" evidence="10">
    <location>
        <begin position="33"/>
        <end position="444"/>
    </location>
</feature>
<dbReference type="AlphaFoldDB" id="A0A1Q3A581"/>
<feature type="transmembrane region" description="Helical" evidence="8">
    <location>
        <begin position="228"/>
        <end position="245"/>
    </location>
</feature>
<reference evidence="11 12" key="1">
    <citation type="submission" date="2016-08" db="EMBL/GenBank/DDBJ databases">
        <title>Draft genome sequence of allopolyploid Zygosaccharomyces rouxii.</title>
        <authorList>
            <person name="Watanabe J."/>
            <person name="Uehara K."/>
            <person name="Mogi Y."/>
            <person name="Tsukioka Y."/>
        </authorList>
    </citation>
    <scope>NUCLEOTIDE SEQUENCE [LARGE SCALE GENOMIC DNA]</scope>
    <source>
        <strain evidence="11 12">NBRC 110957</strain>
    </source>
</reference>
<dbReference type="PANTHER" id="PTHR43029:SF10">
    <property type="entry name" value="AMMONIUM TRANSPORTER MEP2"/>
    <property type="match status" value="1"/>
</dbReference>
<comment type="caution">
    <text evidence="11">The sequence shown here is derived from an EMBL/GenBank/DDBJ whole genome shotgun (WGS) entry which is preliminary data.</text>
</comment>
<feature type="transmembrane region" description="Helical" evidence="8">
    <location>
        <begin position="65"/>
        <end position="83"/>
    </location>
</feature>
<dbReference type="InterPro" id="IPR024041">
    <property type="entry name" value="NH4_transpt_AmtB-like_dom"/>
</dbReference>
<sequence>MSMNFTGTPTGTGTGGNSLTTDLNQQFDLANMAWVGVAAAGVWIMVPGVGLLYSGMSRKKHALSLLWASMMTVSLVIFYWFFWGYSLAFSHTTRGNGFLGTLKFFGFKNVLGAPASVDSLPDILFAVYQGMFAAVTGALMLGGACERARLSPMMIFLFLWMTIVYSPLACWTWNAEGWLATLGSLDYAGGGPVHISSGHGALIYALILGKRNDPVAKPGMPKYKPHSVTSIVLGTVFLWFGWQFFNPGSAGNATIRAWYSAMNTNLAAAAGGLTWMFIDFFRFGGKWTTVGLCSGIISGLVGITPAAGFVPIWSSFIIGVVSGAGCNLATDLKNFLHIDDGLDVWALHGVGGSIGCVFTGIFAADYVNSTAGSYTAPIAGGWINHHWKQVGYQLAAMCSVIAWTVTCTAILLFSMNLVPFLRLRLKPEEEELGTDEAQIGEFTYHEDTLYIPEPVRSKNSVAPPMENIDDKIAQTVEEGGNSSTAESGVESGQPQNEK</sequence>
<keyword evidence="5 8" id="KW-1133">Transmembrane helix</keyword>
<feature type="compositionally biased region" description="Polar residues" evidence="9">
    <location>
        <begin position="480"/>
        <end position="498"/>
    </location>
</feature>
<proteinExistence type="inferred from homology"/>
<feature type="transmembrane region" description="Helical" evidence="8">
    <location>
        <begin position="187"/>
        <end position="207"/>
    </location>
</feature>
<evidence type="ECO:0000256" key="3">
    <source>
        <dbReference type="ARBA" id="ARBA00022448"/>
    </source>
</evidence>
<evidence type="ECO:0000256" key="9">
    <source>
        <dbReference type="SAM" id="MobiDB-lite"/>
    </source>
</evidence>
<dbReference type="Gene3D" id="1.10.3430.10">
    <property type="entry name" value="Ammonium transporter AmtB like domains"/>
    <property type="match status" value="1"/>
</dbReference>
<evidence type="ECO:0000256" key="1">
    <source>
        <dbReference type="ARBA" id="ARBA00004141"/>
    </source>
</evidence>
<evidence type="ECO:0000256" key="6">
    <source>
        <dbReference type="ARBA" id="ARBA00023136"/>
    </source>
</evidence>
<evidence type="ECO:0000256" key="8">
    <source>
        <dbReference type="RuleBase" id="RU362002"/>
    </source>
</evidence>
<dbReference type="PROSITE" id="PS01219">
    <property type="entry name" value="AMMONIUM_TRANSP"/>
    <property type="match status" value="1"/>
</dbReference>
<dbReference type="InterPro" id="IPR029020">
    <property type="entry name" value="Ammonium/urea_transptr"/>
</dbReference>
<dbReference type="EMBL" id="BDGX01000026">
    <property type="protein sequence ID" value="GAV50793.1"/>
    <property type="molecule type" value="Genomic_DNA"/>
</dbReference>
<accession>A0A1Q3A581</accession>
<dbReference type="GO" id="GO:0019740">
    <property type="term" value="P:nitrogen utilization"/>
    <property type="evidence" value="ECO:0007669"/>
    <property type="project" value="UniProtKB-ARBA"/>
</dbReference>
<evidence type="ECO:0000256" key="5">
    <source>
        <dbReference type="ARBA" id="ARBA00022989"/>
    </source>
</evidence>
<keyword evidence="4 8" id="KW-0812">Transmembrane</keyword>
<feature type="transmembrane region" description="Helical" evidence="8">
    <location>
        <begin position="287"/>
        <end position="306"/>
    </location>
</feature>
<keyword evidence="7 8" id="KW-0924">Ammonia transport</keyword>